<dbReference type="Proteomes" id="UP000831701">
    <property type="component" value="Chromosome 13"/>
</dbReference>
<proteinExistence type="predicted"/>
<accession>A0ACB8W962</accession>
<protein>
    <submittedName>
        <fullName evidence="1">Uncharacterized protein</fullName>
    </submittedName>
</protein>
<reference evidence="1" key="1">
    <citation type="submission" date="2022-04" db="EMBL/GenBank/DDBJ databases">
        <title>Jade perch genome.</title>
        <authorList>
            <person name="Chao B."/>
        </authorList>
    </citation>
    <scope>NUCLEOTIDE SEQUENCE</scope>
    <source>
        <strain evidence="1">CB-2022</strain>
    </source>
</reference>
<name>A0ACB8W962_9TELE</name>
<sequence length="954" mass="105073">MPDHDSDSLLNRQTKRRRVDIGVKRTVGSTASSTAAATTATTDNIARAKAAIFSAMNSLSSHSHHGSDTDSMECSVVQPHGGPGVVSASDSESKSNVLRKLLKRANSYEDTMMPFPGTTIISQLLKNNMSKNGGGPERGERGDRGDRGDAGFPGSGLSNASSDAPQEDACSNSSQDSTPQECLSPFGRPPGLATFDIERLNDEHLRAKRARVENIIRGMSHSPSVLVPAASRHEHDHEIDGEREMELDCPPPQSQQQAPSSPRGGEVCSSSSRENKRKQRLPQQQQQSFTQLVCQRKEQKQEERRQLKLQLEDMQKQLRQLQEKFFQIYDSTDDSEHNDLHNDLHNDIGNMSEDSPARSDNGGDDRGGDDLRSDNEMSDLDPGHFLDRARALLQEQALLADREKPRREGLGRSKGQGGPGSSMHAEGKQLAETLKQELNSAMTQVVDTVVKVFAKPPRPTPQQAFPPLSIPPERFPNVVNGDNPNFHTANQRLQCFGDVIIPNPLEPFASMPGMPGATNDQTEALPLVVRKTPSEHHHQSSAVGAHGGHHHPALHPSSLSASMGFSPPSFRHPFPLPLMSYPFQSPLGAPTGGYPGKDRSSPDSMDLSRETTSLRTKMSSGHHLGHHHRSCSPAHPGSTAEGLSLSLIKSECGDLQDMADISPYSGSNIQEGLSPNHLKKAKLMFFYTRYPSSNMLKMFFSDVKFNRCITSQLIKWFSNFREFYYIQMEKFARQSINDGVTGSEELTVSRDCELFRALNMHYNKANDFEWPLTLLCPDTPDEYLQDTGGAERSAHCQAFGQAAAAVYVCVVLAWGKVSQIFARLIISMVSVSAAVRDTKEAACLPVPKAFSTSSFASTSLPLFTQLRSLVWSQIYSGTHKDVTVTLGWGGKREVPDRFLEVAEITLREFFNAIVAGKDVDPSWKKAIYKVICKLDSEVPEIFKSPNCLQELLHE</sequence>
<dbReference type="EMBL" id="CM041543">
    <property type="protein sequence ID" value="KAI3364309.1"/>
    <property type="molecule type" value="Genomic_DNA"/>
</dbReference>
<evidence type="ECO:0000313" key="2">
    <source>
        <dbReference type="Proteomes" id="UP000831701"/>
    </source>
</evidence>
<organism evidence="1 2">
    <name type="scientific">Scortum barcoo</name>
    <name type="common">barcoo grunter</name>
    <dbReference type="NCBI Taxonomy" id="214431"/>
    <lineage>
        <taxon>Eukaryota</taxon>
        <taxon>Metazoa</taxon>
        <taxon>Chordata</taxon>
        <taxon>Craniata</taxon>
        <taxon>Vertebrata</taxon>
        <taxon>Euteleostomi</taxon>
        <taxon>Actinopterygii</taxon>
        <taxon>Neopterygii</taxon>
        <taxon>Teleostei</taxon>
        <taxon>Neoteleostei</taxon>
        <taxon>Acanthomorphata</taxon>
        <taxon>Eupercaria</taxon>
        <taxon>Centrarchiformes</taxon>
        <taxon>Terapontoidei</taxon>
        <taxon>Terapontidae</taxon>
        <taxon>Scortum</taxon>
    </lineage>
</organism>
<comment type="caution">
    <text evidence="1">The sequence shown here is derived from an EMBL/GenBank/DDBJ whole genome shotgun (WGS) entry which is preliminary data.</text>
</comment>
<evidence type="ECO:0000313" key="1">
    <source>
        <dbReference type="EMBL" id="KAI3364309.1"/>
    </source>
</evidence>
<keyword evidence="2" id="KW-1185">Reference proteome</keyword>
<gene>
    <name evidence="1" type="ORF">L3Q82_011107</name>
</gene>